<dbReference type="STRING" id="44742.AXF13_12635"/>
<dbReference type="Gene3D" id="3.40.250.10">
    <property type="entry name" value="Rhodanese-like domain"/>
    <property type="match status" value="1"/>
</dbReference>
<dbReference type="CDD" id="cd00158">
    <property type="entry name" value="RHOD"/>
    <property type="match status" value="1"/>
</dbReference>
<evidence type="ECO:0000313" key="3">
    <source>
        <dbReference type="Proteomes" id="UP000069241"/>
    </source>
</evidence>
<dbReference type="SUPFAM" id="SSF52821">
    <property type="entry name" value="Rhodanese/Cell cycle control phosphatase"/>
    <property type="match status" value="1"/>
</dbReference>
<name>A0A109WA25_9BACT</name>
<dbReference type="InterPro" id="IPR001763">
    <property type="entry name" value="Rhodanese-like_dom"/>
</dbReference>
<dbReference type="AlphaFoldDB" id="A0A109WA25"/>
<dbReference type="PROSITE" id="PS50206">
    <property type="entry name" value="RHODANESE_3"/>
    <property type="match status" value="1"/>
</dbReference>
<accession>A0A109WA25</accession>
<dbReference type="RefSeq" id="WP_062253753.1">
    <property type="nucleotide sequence ID" value="NZ_CP014229.1"/>
</dbReference>
<dbReference type="KEGG" id="dfi:AXF13_12635"/>
<keyword evidence="3" id="KW-1185">Reference proteome</keyword>
<dbReference type="PROSITE" id="PS51257">
    <property type="entry name" value="PROKAR_LIPOPROTEIN"/>
    <property type="match status" value="1"/>
</dbReference>
<dbReference type="SMART" id="SM00450">
    <property type="entry name" value="RHOD"/>
    <property type="match status" value="1"/>
</dbReference>
<dbReference type="InterPro" id="IPR036873">
    <property type="entry name" value="Rhodanese-like_dom_sf"/>
</dbReference>
<dbReference type="PANTHER" id="PTHR45431:SF3">
    <property type="entry name" value="RHODANESE-LIKE DOMAIN-CONTAINING PROTEIN 15, CHLOROPLASTIC"/>
    <property type="match status" value="1"/>
</dbReference>
<dbReference type="InterPro" id="IPR052367">
    <property type="entry name" value="Thiosulfate_ST/Rhodanese-like"/>
</dbReference>
<proteinExistence type="predicted"/>
<dbReference type="GO" id="GO:0016740">
    <property type="term" value="F:transferase activity"/>
    <property type="evidence" value="ECO:0007669"/>
    <property type="project" value="UniProtKB-KW"/>
</dbReference>
<dbReference type="EMBL" id="CP014229">
    <property type="protein sequence ID" value="AMD90903.1"/>
    <property type="molecule type" value="Genomic_DNA"/>
</dbReference>
<gene>
    <name evidence="2" type="ORF">AXF13_12635</name>
</gene>
<organism evidence="2 3">
    <name type="scientific">Desulfovibrio fairfieldensis</name>
    <dbReference type="NCBI Taxonomy" id="44742"/>
    <lineage>
        <taxon>Bacteria</taxon>
        <taxon>Pseudomonadati</taxon>
        <taxon>Thermodesulfobacteriota</taxon>
        <taxon>Desulfovibrionia</taxon>
        <taxon>Desulfovibrionales</taxon>
        <taxon>Desulfovibrionaceae</taxon>
        <taxon>Desulfovibrio</taxon>
    </lineage>
</organism>
<protein>
    <submittedName>
        <fullName evidence="2">Sulfurtransferase</fullName>
    </submittedName>
</protein>
<dbReference type="Proteomes" id="UP000069241">
    <property type="component" value="Chromosome"/>
</dbReference>
<sequence length="152" mass="16257">MTRHPHSLPAVTGHAGNRIPAALGLLPGVLACILFCVLLWAAPAAQAKDVSVQEAAALLRSPPEGLLVLDVRTPGEFRQGHLTGARNLDFFGGRFDLDVAALPKDRPVLLYCRTGQRSAGAQEALEQAGIRNILHMNQGIEAWEKAGLPLEK</sequence>
<keyword evidence="2" id="KW-0808">Transferase</keyword>
<dbReference type="PANTHER" id="PTHR45431">
    <property type="entry name" value="RHODANESE-LIKE DOMAIN-CONTAINING PROTEIN 15, CHLOROPLASTIC"/>
    <property type="match status" value="1"/>
</dbReference>
<evidence type="ECO:0000313" key="2">
    <source>
        <dbReference type="EMBL" id="AMD90903.1"/>
    </source>
</evidence>
<reference evidence="3" key="1">
    <citation type="submission" date="2016-02" db="EMBL/GenBank/DDBJ databases">
        <authorList>
            <person name="Holder M.E."/>
            <person name="Ajami N.J."/>
            <person name="Petrosino J.F."/>
        </authorList>
    </citation>
    <scope>NUCLEOTIDE SEQUENCE [LARGE SCALE GENOMIC DNA]</scope>
    <source>
        <strain evidence="3">CCUG 45958</strain>
    </source>
</reference>
<feature type="domain" description="Rhodanese" evidence="1">
    <location>
        <begin position="62"/>
        <end position="152"/>
    </location>
</feature>
<evidence type="ECO:0000259" key="1">
    <source>
        <dbReference type="PROSITE" id="PS50206"/>
    </source>
</evidence>
<dbReference type="Pfam" id="PF00581">
    <property type="entry name" value="Rhodanese"/>
    <property type="match status" value="1"/>
</dbReference>